<evidence type="ECO:0000256" key="3">
    <source>
        <dbReference type="ARBA" id="ARBA00014124"/>
    </source>
</evidence>
<comment type="subcellular location">
    <subcellularLocation>
        <location evidence="1 14">Cell outer membrane</location>
    </subcellularLocation>
</comment>
<reference evidence="20 21" key="1">
    <citation type="submission" date="2015-07" db="EMBL/GenBank/DDBJ databases">
        <title>Draft genome sequence of the Amantichitinum ursilacus IGB-41, a new chitin-degrading bacterium.</title>
        <authorList>
            <person name="Kirstahler P."/>
            <person name="Guenther M."/>
            <person name="Grumaz C."/>
            <person name="Rupp S."/>
            <person name="Zibek S."/>
            <person name="Sohn K."/>
        </authorList>
    </citation>
    <scope>NUCLEOTIDE SEQUENCE [LARGE SCALE GENOMIC DNA]</scope>
    <source>
        <strain evidence="20 21">IGB-41</strain>
    </source>
</reference>
<evidence type="ECO:0000256" key="1">
    <source>
        <dbReference type="ARBA" id="ARBA00004442"/>
    </source>
</evidence>
<evidence type="ECO:0000256" key="12">
    <source>
        <dbReference type="ARBA" id="ARBA00024678"/>
    </source>
</evidence>
<dbReference type="GO" id="GO:0030420">
    <property type="term" value="P:establishment of competence for transformation"/>
    <property type="evidence" value="ECO:0007669"/>
    <property type="project" value="UniProtKB-KW"/>
</dbReference>
<keyword evidence="11" id="KW-0178">Competence</keyword>
<dbReference type="InterPro" id="IPR001775">
    <property type="entry name" value="GspD/PilQ"/>
</dbReference>
<evidence type="ECO:0000256" key="7">
    <source>
        <dbReference type="ARBA" id="ARBA00022729"/>
    </source>
</evidence>
<dbReference type="STRING" id="857265.WG78_18075"/>
<protein>
    <recommendedName>
        <fullName evidence="3">Type IV pilus biogenesis and competence protein PilQ</fullName>
    </recommendedName>
</protein>
<evidence type="ECO:0000256" key="9">
    <source>
        <dbReference type="ARBA" id="ARBA00023136"/>
    </source>
</evidence>
<dbReference type="InterPro" id="IPR004846">
    <property type="entry name" value="T2SS/T3SS_dom"/>
</dbReference>
<sequence length="759" mass="78954">MKPRVRSLLIACLLASQLVQAADNTVMLNFVNADIESTIKAIGLISGKNFVIDPRVKGTVNIISSEPVSKDAVYPILLSALRQQGFTALESNGVIKVMPEADAKQHYSATGSAHMKLNGDRIVTQVYPLKYESASQLVPILRPLVSPNNAVAAYAAGNTLVITDYADNVRRLNRIIENIDQPSSSDIFPITLKYASALDVAQTLAKLMPEIAMQGVSPANQLGEGIRRSTVVPDLRSNSLLVRSENTAVATQIKRLVATLDSPGAAGGNIHVVYLRNAEAVKLAGTLRGILTGQDGGNSSSSQGLSTSSTNSSGTAGSTSSTSSTGTSGTGSTGGLSSSNNSNSNNSSQSTGTSVQIGGATVLLQADQMTNSLVITAPDNIYNNLRSVIDKLDVRRAQVYVEAIIAEVNASKANELGVQWVLGGSSSSASVIGLSSLSGVGTLSNALGTIVTAAASKDYSSLPTGFNVGVVNGSLTGDGKSPTVGLLLSALQNQGDANVLSTPNLVTLDNEEAKIMVGQNIPILTGQTASSGSNTNPFNTYTRQDVGITLAVRPQVSEGGAITMQVYQEVSGVDSTVNTSGGGLATKKRTIESRVLVDNGQTIVLGGLLEDSSQNGENKVPLLGDLPWIGGLFRYQARNWSKTNLMVFLRPVILYDSKDTDSLTSDRYGYIRGVQQNFKMSDSAALPAVPDVVLPDLNGAARLKTGNTRYNSQDLTVPDTTRPSPDDASGVNATTPSAGPIPAPADASKPADMTGAPAK</sequence>
<dbReference type="Pfam" id="PF00263">
    <property type="entry name" value="Secretin"/>
    <property type="match status" value="1"/>
</dbReference>
<dbReference type="GO" id="GO:0009279">
    <property type="term" value="C:cell outer membrane"/>
    <property type="evidence" value="ECO:0007669"/>
    <property type="project" value="UniProtKB-SubCell"/>
</dbReference>
<feature type="chain" id="PRO_5005863279" description="Type IV pilus biogenesis and competence protein PilQ" evidence="16">
    <location>
        <begin position="22"/>
        <end position="759"/>
    </location>
</feature>
<evidence type="ECO:0000313" key="21">
    <source>
        <dbReference type="Proteomes" id="UP000037939"/>
    </source>
</evidence>
<evidence type="ECO:0000259" key="17">
    <source>
        <dbReference type="Pfam" id="PF00263"/>
    </source>
</evidence>
<comment type="similarity">
    <text evidence="2">Belongs to the bacterial secretin family. GSP D subfamily.</text>
</comment>
<feature type="compositionally biased region" description="Low complexity" evidence="15">
    <location>
        <begin position="335"/>
        <end position="353"/>
    </location>
</feature>
<evidence type="ECO:0000256" key="5">
    <source>
        <dbReference type="ARBA" id="ARBA00022452"/>
    </source>
</evidence>
<dbReference type="GO" id="GO:0015627">
    <property type="term" value="C:type II protein secretion system complex"/>
    <property type="evidence" value="ECO:0007669"/>
    <property type="project" value="InterPro"/>
</dbReference>
<name>A0A0N0XI54_9NEIS</name>
<comment type="caution">
    <text evidence="20">The sequence shown here is derived from an EMBL/GenBank/DDBJ whole genome shotgun (WGS) entry which is preliminary data.</text>
</comment>
<keyword evidence="8" id="KW-0653">Protein transport</keyword>
<dbReference type="InterPro" id="IPR050810">
    <property type="entry name" value="Bact_Secretion_Sys_Channel"/>
</dbReference>
<accession>A0A0N0XI54</accession>
<evidence type="ECO:0000256" key="4">
    <source>
        <dbReference type="ARBA" id="ARBA00022448"/>
    </source>
</evidence>
<keyword evidence="5" id="KW-1134">Transmembrane beta strand</keyword>
<feature type="domain" description="NolW-like" evidence="18">
    <location>
        <begin position="271"/>
        <end position="398"/>
    </location>
</feature>
<dbReference type="NCBIfam" id="TIGR02517">
    <property type="entry name" value="type_II_gspD"/>
    <property type="match status" value="1"/>
</dbReference>
<dbReference type="Proteomes" id="UP000037939">
    <property type="component" value="Unassembled WGS sequence"/>
</dbReference>
<gene>
    <name evidence="20" type="primary">xcpQ</name>
    <name evidence="20" type="ORF">WG78_18075</name>
</gene>
<keyword evidence="9" id="KW-0472">Membrane</keyword>
<comment type="subunit">
    <text evidence="13">Homododecamer. Tetramer of trimer.</text>
</comment>
<feature type="region of interest" description="Disordered" evidence="15">
    <location>
        <begin position="294"/>
        <end position="353"/>
    </location>
</feature>
<dbReference type="GO" id="GO:0015628">
    <property type="term" value="P:protein secretion by the type II secretion system"/>
    <property type="evidence" value="ECO:0007669"/>
    <property type="project" value="InterPro"/>
</dbReference>
<keyword evidence="21" id="KW-1185">Reference proteome</keyword>
<feature type="domain" description="NolW-like" evidence="18">
    <location>
        <begin position="124"/>
        <end position="184"/>
    </location>
</feature>
<dbReference type="PANTHER" id="PTHR30332:SF24">
    <property type="entry name" value="SECRETIN GSPD-RELATED"/>
    <property type="match status" value="1"/>
</dbReference>
<evidence type="ECO:0000256" key="14">
    <source>
        <dbReference type="RuleBase" id="RU004004"/>
    </source>
</evidence>
<evidence type="ECO:0000256" key="11">
    <source>
        <dbReference type="ARBA" id="ARBA00023287"/>
    </source>
</evidence>
<dbReference type="PANTHER" id="PTHR30332">
    <property type="entry name" value="PROBABLE GENERAL SECRETION PATHWAY PROTEIN D"/>
    <property type="match status" value="1"/>
</dbReference>
<keyword evidence="4 14" id="KW-0813">Transport</keyword>
<keyword evidence="7 16" id="KW-0732">Signal</keyword>
<dbReference type="Pfam" id="PF21305">
    <property type="entry name" value="type_II_gspD_N0"/>
    <property type="match status" value="1"/>
</dbReference>
<dbReference type="EMBL" id="LAQT01000030">
    <property type="protein sequence ID" value="KPC50304.1"/>
    <property type="molecule type" value="Genomic_DNA"/>
</dbReference>
<evidence type="ECO:0000256" key="2">
    <source>
        <dbReference type="ARBA" id="ARBA00006980"/>
    </source>
</evidence>
<evidence type="ECO:0000256" key="6">
    <source>
        <dbReference type="ARBA" id="ARBA00022692"/>
    </source>
</evidence>
<evidence type="ECO:0000256" key="8">
    <source>
        <dbReference type="ARBA" id="ARBA00022927"/>
    </source>
</evidence>
<dbReference type="InterPro" id="IPR013356">
    <property type="entry name" value="T2SS_GspD"/>
</dbReference>
<dbReference type="PROSITE" id="PS00875">
    <property type="entry name" value="T2SP_D"/>
    <property type="match status" value="1"/>
</dbReference>
<evidence type="ECO:0000256" key="10">
    <source>
        <dbReference type="ARBA" id="ARBA00023237"/>
    </source>
</evidence>
<evidence type="ECO:0000259" key="18">
    <source>
        <dbReference type="Pfam" id="PF03958"/>
    </source>
</evidence>
<evidence type="ECO:0000256" key="13">
    <source>
        <dbReference type="ARBA" id="ARBA00025897"/>
    </source>
</evidence>
<dbReference type="InterPro" id="IPR004845">
    <property type="entry name" value="T2SS_GspD_CS"/>
</dbReference>
<keyword evidence="10" id="KW-0998">Cell outer membrane</keyword>
<evidence type="ECO:0000256" key="15">
    <source>
        <dbReference type="SAM" id="MobiDB-lite"/>
    </source>
</evidence>
<dbReference type="InterPro" id="IPR038591">
    <property type="entry name" value="NolW-like_sf"/>
</dbReference>
<organism evidence="20 21">
    <name type="scientific">Amantichitinum ursilacus</name>
    <dbReference type="NCBI Taxonomy" id="857265"/>
    <lineage>
        <taxon>Bacteria</taxon>
        <taxon>Pseudomonadati</taxon>
        <taxon>Pseudomonadota</taxon>
        <taxon>Betaproteobacteria</taxon>
        <taxon>Neisseriales</taxon>
        <taxon>Chitinibacteraceae</taxon>
        <taxon>Amantichitinum</taxon>
    </lineage>
</organism>
<evidence type="ECO:0000256" key="16">
    <source>
        <dbReference type="SAM" id="SignalP"/>
    </source>
</evidence>
<dbReference type="PATRIC" id="fig|857265.3.peg.3699"/>
<dbReference type="Pfam" id="PF03958">
    <property type="entry name" value="Secretin_N"/>
    <property type="match status" value="3"/>
</dbReference>
<dbReference type="Gene3D" id="3.30.1370.120">
    <property type="match status" value="3"/>
</dbReference>
<dbReference type="OrthoDB" id="9779724at2"/>
<feature type="domain" description="Type II/III secretion system secretin-like" evidence="17">
    <location>
        <begin position="490"/>
        <end position="654"/>
    </location>
</feature>
<dbReference type="InterPro" id="IPR049371">
    <property type="entry name" value="GspD-like_N0"/>
</dbReference>
<feature type="domain" description="GspD-like N0" evidence="19">
    <location>
        <begin position="28"/>
        <end position="97"/>
    </location>
</feature>
<dbReference type="AlphaFoldDB" id="A0A0N0XI54"/>
<feature type="signal peptide" evidence="16">
    <location>
        <begin position="1"/>
        <end position="21"/>
    </location>
</feature>
<dbReference type="RefSeq" id="WP_083459330.1">
    <property type="nucleotide sequence ID" value="NZ_LAQT01000030.1"/>
</dbReference>
<evidence type="ECO:0000259" key="19">
    <source>
        <dbReference type="Pfam" id="PF21305"/>
    </source>
</evidence>
<feature type="region of interest" description="Disordered" evidence="15">
    <location>
        <begin position="707"/>
        <end position="759"/>
    </location>
</feature>
<keyword evidence="6" id="KW-0812">Transmembrane</keyword>
<evidence type="ECO:0000313" key="20">
    <source>
        <dbReference type="EMBL" id="KPC50304.1"/>
    </source>
</evidence>
<dbReference type="InterPro" id="IPR005644">
    <property type="entry name" value="NolW-like"/>
</dbReference>
<proteinExistence type="inferred from homology"/>
<feature type="domain" description="NolW-like" evidence="18">
    <location>
        <begin position="190"/>
        <end position="265"/>
    </location>
</feature>
<comment type="function">
    <text evidence="12">Required for type IV pilus biogenesis and competence. Could function as a pore for exit of the pilus but also as a channel for entry of heme and antimicrobial agents and uptake of transforming DNA.</text>
</comment>
<feature type="compositionally biased region" description="Low complexity" evidence="15">
    <location>
        <begin position="297"/>
        <end position="327"/>
    </location>
</feature>
<dbReference type="PRINTS" id="PR00811">
    <property type="entry name" value="BCTERIALGSPD"/>
</dbReference>
<feature type="compositionally biased region" description="Polar residues" evidence="15">
    <location>
        <begin position="707"/>
        <end position="723"/>
    </location>
</feature>